<dbReference type="PANTHER" id="PTHR31632:SF2">
    <property type="entry name" value="PLASMA MEMBRANE IRON PERMEASE"/>
    <property type="match status" value="1"/>
</dbReference>
<dbReference type="AlphaFoldDB" id="A0A3M8A327"/>
<dbReference type="PANTHER" id="PTHR31632">
    <property type="entry name" value="IRON TRANSPORTER FTH1"/>
    <property type="match status" value="1"/>
</dbReference>
<comment type="subcellular location">
    <subcellularLocation>
        <location evidence="1">Membrane</location>
        <topology evidence="1">Multi-pass membrane protein</topology>
    </subcellularLocation>
</comment>
<evidence type="ECO:0000313" key="8">
    <source>
        <dbReference type="EMBL" id="RNB45639.1"/>
    </source>
</evidence>
<feature type="compositionally biased region" description="Low complexity" evidence="6">
    <location>
        <begin position="274"/>
        <end position="290"/>
    </location>
</feature>
<dbReference type="RefSeq" id="WP_122938022.1">
    <property type="nucleotide sequence ID" value="NZ_JBHSNT010000044.1"/>
</dbReference>
<feature type="region of interest" description="Disordered" evidence="6">
    <location>
        <begin position="274"/>
        <end position="304"/>
    </location>
</feature>
<evidence type="ECO:0000313" key="9">
    <source>
        <dbReference type="Proteomes" id="UP000275048"/>
    </source>
</evidence>
<evidence type="ECO:0000256" key="7">
    <source>
        <dbReference type="SAM" id="Phobius"/>
    </source>
</evidence>
<keyword evidence="5 7" id="KW-0472">Membrane</keyword>
<organism evidence="8 9">
    <name type="scientific">Agromyces tardus</name>
    <dbReference type="NCBI Taxonomy" id="2583849"/>
    <lineage>
        <taxon>Bacteria</taxon>
        <taxon>Bacillati</taxon>
        <taxon>Actinomycetota</taxon>
        <taxon>Actinomycetes</taxon>
        <taxon>Micrococcales</taxon>
        <taxon>Microbacteriaceae</taxon>
        <taxon>Agromyces</taxon>
    </lineage>
</organism>
<dbReference type="InterPro" id="IPR004923">
    <property type="entry name" value="FTR1/Fip1/EfeU"/>
</dbReference>
<gene>
    <name evidence="8" type="ORF">EDM22_15680</name>
</gene>
<evidence type="ECO:0000256" key="2">
    <source>
        <dbReference type="ARBA" id="ARBA00008333"/>
    </source>
</evidence>
<protein>
    <submittedName>
        <fullName evidence="8">High-affinity Fe2+/Pb2+ permease</fullName>
    </submittedName>
</protein>
<feature type="transmembrane region" description="Helical" evidence="7">
    <location>
        <begin position="38"/>
        <end position="58"/>
    </location>
</feature>
<dbReference type="OrthoDB" id="7260758at2"/>
<feature type="transmembrane region" description="Helical" evidence="7">
    <location>
        <begin position="6"/>
        <end position="26"/>
    </location>
</feature>
<feature type="transmembrane region" description="Helical" evidence="7">
    <location>
        <begin position="178"/>
        <end position="198"/>
    </location>
</feature>
<evidence type="ECO:0000256" key="1">
    <source>
        <dbReference type="ARBA" id="ARBA00004141"/>
    </source>
</evidence>
<feature type="transmembrane region" description="Helical" evidence="7">
    <location>
        <begin position="70"/>
        <end position="92"/>
    </location>
</feature>
<keyword evidence="3 7" id="KW-0812">Transmembrane</keyword>
<evidence type="ECO:0000256" key="3">
    <source>
        <dbReference type="ARBA" id="ARBA00022692"/>
    </source>
</evidence>
<dbReference type="GO" id="GO:0015093">
    <property type="term" value="F:ferrous iron transmembrane transporter activity"/>
    <property type="evidence" value="ECO:0007669"/>
    <property type="project" value="TreeGrafter"/>
</dbReference>
<dbReference type="NCBIfam" id="NF041756">
    <property type="entry name" value="EfeU"/>
    <property type="match status" value="1"/>
</dbReference>
<comment type="caution">
    <text evidence="8">The sequence shown here is derived from an EMBL/GenBank/DDBJ whole genome shotgun (WGS) entry which is preliminary data.</text>
</comment>
<sequence>MLANFLIGLREGLEAGLIVAILAAYVVKIGRRDVLGRLWVGVGIAVAVSLGVGALLTWGPYALSDEGGELLGGILSLVAVAMVTWMIFWMGTHGASLSGELRGRVDAAIDRSWIAIVVLGAVSVGREGIETALFVWANVSSGSDPVQGTLGALLGILVAVALVWGISRGLVRINLSRFFTWTGVFLILVAAGVFAYAIHELQEVGVIPEFGGPAWDLSAVLSRDTWMGALLAGIFNFTPAPTWAQVIGWVAYVVVTLTLYLRLLHRRHTSTPAAAAPAATAPAEVPADAAPSRRESVAPSVRSA</sequence>
<feature type="transmembrane region" description="Helical" evidence="7">
    <location>
        <begin position="243"/>
        <end position="261"/>
    </location>
</feature>
<evidence type="ECO:0000256" key="5">
    <source>
        <dbReference type="ARBA" id="ARBA00023136"/>
    </source>
</evidence>
<name>A0A3M8A327_9MICO</name>
<reference evidence="8 9" key="1">
    <citation type="submission" date="2018-10" db="EMBL/GenBank/DDBJ databases">
        <title>Isolation, diversity and antibacterial activity of antinobacteria from the wheat rhizosphere soil.</title>
        <authorList>
            <person name="Sun T."/>
        </authorList>
    </citation>
    <scope>NUCLEOTIDE SEQUENCE [LARGE SCALE GENOMIC DNA]</scope>
    <source>
        <strain evidence="8 9">SJ-23</strain>
    </source>
</reference>
<keyword evidence="4 7" id="KW-1133">Transmembrane helix</keyword>
<accession>A0A3M8A327</accession>
<dbReference type="EMBL" id="RHHB01000044">
    <property type="protein sequence ID" value="RNB45639.1"/>
    <property type="molecule type" value="Genomic_DNA"/>
</dbReference>
<evidence type="ECO:0000256" key="4">
    <source>
        <dbReference type="ARBA" id="ARBA00022989"/>
    </source>
</evidence>
<keyword evidence="9" id="KW-1185">Reference proteome</keyword>
<feature type="transmembrane region" description="Helical" evidence="7">
    <location>
        <begin position="113"/>
        <end position="136"/>
    </location>
</feature>
<proteinExistence type="inferred from homology"/>
<feature type="transmembrane region" description="Helical" evidence="7">
    <location>
        <begin position="148"/>
        <end position="166"/>
    </location>
</feature>
<dbReference type="Pfam" id="PF03239">
    <property type="entry name" value="FTR1"/>
    <property type="match status" value="1"/>
</dbReference>
<dbReference type="GO" id="GO:0033573">
    <property type="term" value="C:high-affinity iron permease complex"/>
    <property type="evidence" value="ECO:0007669"/>
    <property type="project" value="InterPro"/>
</dbReference>
<comment type="similarity">
    <text evidence="2">Belongs to the oxidase-dependent Fe transporter (OFeT) (TC 9.A.10.1) family.</text>
</comment>
<evidence type="ECO:0000256" key="6">
    <source>
        <dbReference type="SAM" id="MobiDB-lite"/>
    </source>
</evidence>
<dbReference type="Proteomes" id="UP000275048">
    <property type="component" value="Unassembled WGS sequence"/>
</dbReference>